<dbReference type="EMBL" id="KV454475">
    <property type="protein sequence ID" value="ODV63829.1"/>
    <property type="molecule type" value="Genomic_DNA"/>
</dbReference>
<dbReference type="PANTHER" id="PTHR28272">
    <property type="entry name" value="RIBONUCLEASES P/MRP PROTEIN SUBUNIT POP3"/>
    <property type="match status" value="1"/>
</dbReference>
<dbReference type="GO" id="GO:0004526">
    <property type="term" value="F:ribonuclease P activity"/>
    <property type="evidence" value="ECO:0007669"/>
    <property type="project" value="TreeGrafter"/>
</dbReference>
<dbReference type="OrthoDB" id="20109at2759"/>
<protein>
    <submittedName>
        <fullName evidence="1">Uncharacterized protein</fullName>
    </submittedName>
</protein>
<dbReference type="STRING" id="1344418.A0A1D2VQF0"/>
<dbReference type="GO" id="GO:0000172">
    <property type="term" value="C:ribonuclease MRP complex"/>
    <property type="evidence" value="ECO:0007669"/>
    <property type="project" value="TreeGrafter"/>
</dbReference>
<dbReference type="InterPro" id="IPR029064">
    <property type="entry name" value="Ribosomal_eL30-like_sf"/>
</dbReference>
<dbReference type="GO" id="GO:0008033">
    <property type="term" value="P:tRNA processing"/>
    <property type="evidence" value="ECO:0007669"/>
    <property type="project" value="InterPro"/>
</dbReference>
<dbReference type="GO" id="GO:0000171">
    <property type="term" value="F:ribonuclease MRP activity"/>
    <property type="evidence" value="ECO:0007669"/>
    <property type="project" value="TreeGrafter"/>
</dbReference>
<dbReference type="GO" id="GO:0034965">
    <property type="term" value="P:intronic box C/D snoRNA processing"/>
    <property type="evidence" value="ECO:0007669"/>
    <property type="project" value="TreeGrafter"/>
</dbReference>
<dbReference type="GeneID" id="30968906"/>
<dbReference type="Proteomes" id="UP000095038">
    <property type="component" value="Unassembled WGS sequence"/>
</dbReference>
<organism evidence="1 2">
    <name type="scientific">Ascoidea rubescens DSM 1968</name>
    <dbReference type="NCBI Taxonomy" id="1344418"/>
    <lineage>
        <taxon>Eukaryota</taxon>
        <taxon>Fungi</taxon>
        <taxon>Dikarya</taxon>
        <taxon>Ascomycota</taxon>
        <taxon>Saccharomycotina</taxon>
        <taxon>Saccharomycetes</taxon>
        <taxon>Ascoideaceae</taxon>
        <taxon>Ascoidea</taxon>
    </lineage>
</organism>
<accession>A0A1D2VQF0</accession>
<dbReference type="AlphaFoldDB" id="A0A1D2VQF0"/>
<dbReference type="PANTHER" id="PTHR28272:SF1">
    <property type="entry name" value="RIBONUCLEASES P_MRP PROTEIN SUBUNIT POP3"/>
    <property type="match status" value="1"/>
</dbReference>
<gene>
    <name evidence="1" type="ORF">ASCRUDRAFT_99083</name>
</gene>
<dbReference type="Gene3D" id="3.30.1330.30">
    <property type="match status" value="1"/>
</dbReference>
<dbReference type="InterPro" id="IPR013241">
    <property type="entry name" value="RNase_P_Pop3"/>
</dbReference>
<dbReference type="InParanoid" id="A0A1D2VQF0"/>
<evidence type="ECO:0000313" key="2">
    <source>
        <dbReference type="Proteomes" id="UP000095038"/>
    </source>
</evidence>
<name>A0A1D2VQF0_9ASCO</name>
<dbReference type="GO" id="GO:0005829">
    <property type="term" value="C:cytosol"/>
    <property type="evidence" value="ECO:0007669"/>
    <property type="project" value="TreeGrafter"/>
</dbReference>
<sequence length="298" mass="34227">MTSIKAITQKRRQVYKPILELPYSINNNYWPDNSILSKNINQLDNLLDNLLIILKPIKDYYTLIDYEKQNNIKKTKKKEKSNDAIEEKGSGITREKPEIFNHITIGFNSTIKSLERQCSVKHLHKEKTNRDKTNDQRENKREISIDLVFVCKNDIQPQILTNHLPMLCYNASSLCGKNIKLVELPKNTIDRMSSFLYPGENGASSGSNYNYGGIIGMEASYLKNSPLVNQHNLRMLEDILLEIGNVSISWLNAHTLRYAKLNIKLLKTSAPVLLKTKQHKLQKLHTRKTLDPPLRVGS</sequence>
<dbReference type="Pfam" id="PF08228">
    <property type="entry name" value="RNase_P_pop3"/>
    <property type="match status" value="2"/>
</dbReference>
<proteinExistence type="predicted"/>
<keyword evidence="2" id="KW-1185">Reference proteome</keyword>
<dbReference type="GO" id="GO:0006364">
    <property type="term" value="P:rRNA processing"/>
    <property type="evidence" value="ECO:0007669"/>
    <property type="project" value="InterPro"/>
</dbReference>
<dbReference type="RefSeq" id="XP_020050136.1">
    <property type="nucleotide sequence ID" value="XM_020195270.1"/>
</dbReference>
<evidence type="ECO:0000313" key="1">
    <source>
        <dbReference type="EMBL" id="ODV63829.1"/>
    </source>
</evidence>
<dbReference type="GO" id="GO:0005655">
    <property type="term" value="C:nucleolar ribonuclease P complex"/>
    <property type="evidence" value="ECO:0007669"/>
    <property type="project" value="TreeGrafter"/>
</dbReference>
<reference evidence="2" key="1">
    <citation type="submission" date="2016-05" db="EMBL/GenBank/DDBJ databases">
        <title>Comparative genomics of biotechnologically important yeasts.</title>
        <authorList>
            <consortium name="DOE Joint Genome Institute"/>
            <person name="Riley R."/>
            <person name="Haridas S."/>
            <person name="Wolfe K.H."/>
            <person name="Lopes M.R."/>
            <person name="Hittinger C.T."/>
            <person name="Goker M."/>
            <person name="Salamov A."/>
            <person name="Wisecaver J."/>
            <person name="Long T.M."/>
            <person name="Aerts A.L."/>
            <person name="Barry K."/>
            <person name="Choi C."/>
            <person name="Clum A."/>
            <person name="Coughlan A.Y."/>
            <person name="Deshpande S."/>
            <person name="Douglass A.P."/>
            <person name="Hanson S.J."/>
            <person name="Klenk H.-P."/>
            <person name="Labutti K."/>
            <person name="Lapidus A."/>
            <person name="Lindquist E."/>
            <person name="Lipzen A."/>
            <person name="Meier-Kolthoff J.P."/>
            <person name="Ohm R.A."/>
            <person name="Otillar R.P."/>
            <person name="Pangilinan J."/>
            <person name="Peng Y."/>
            <person name="Rokas A."/>
            <person name="Rosa C.A."/>
            <person name="Scheuner C."/>
            <person name="Sibirny A.A."/>
            <person name="Slot J.C."/>
            <person name="Stielow J.B."/>
            <person name="Sun H."/>
            <person name="Kurtzman C.P."/>
            <person name="Blackwell M."/>
            <person name="Grigoriev I.V."/>
            <person name="Jeffries T.W."/>
        </authorList>
    </citation>
    <scope>NUCLEOTIDE SEQUENCE [LARGE SCALE GENOMIC DNA]</scope>
    <source>
        <strain evidence="2">DSM 1968</strain>
    </source>
</reference>